<organism evidence="3 4">
    <name type="scientific">Paecilomyces lecythidis</name>
    <dbReference type="NCBI Taxonomy" id="3004212"/>
    <lineage>
        <taxon>Eukaryota</taxon>
        <taxon>Fungi</taxon>
        <taxon>Dikarya</taxon>
        <taxon>Ascomycota</taxon>
        <taxon>Pezizomycotina</taxon>
        <taxon>Eurotiomycetes</taxon>
        <taxon>Eurotiomycetidae</taxon>
        <taxon>Eurotiales</taxon>
        <taxon>Thermoascaceae</taxon>
        <taxon>Paecilomyces</taxon>
    </lineage>
</organism>
<dbReference type="SFLD" id="SFLDG01129">
    <property type="entry name" value="C1.5:_HAD__Beta-PGM__Phosphata"/>
    <property type="match status" value="1"/>
</dbReference>
<dbReference type="Gene3D" id="1.10.150.240">
    <property type="entry name" value="Putative phosphatase, domain 2"/>
    <property type="match status" value="1"/>
</dbReference>
<evidence type="ECO:0008006" key="5">
    <source>
        <dbReference type="Google" id="ProtNLM"/>
    </source>
</evidence>
<keyword evidence="4" id="KW-1185">Reference proteome</keyword>
<dbReference type="PRINTS" id="PR00413">
    <property type="entry name" value="HADHALOGNASE"/>
</dbReference>
<sequence>MSNKQIVIAFDLYGTLLSTESIAKQLAAHFGQEQAQSISTAWRRYQLEYTWRLTSMGRYDPFSNVTRNSLLHALAENGVQLDEKAIEELMTAYDSLSTFPDVIPALTKLASKSNITPVVFSNGTKSMVSNSVFRSKDLSPKADFFRDIITVDDVKKYKPAPETYSHLAEKMGKDKSQMGDMWLISGNPFDIVGSRSSGMKAIWVDRAGRGWIDGAVPELPPTAIVRSLEEIAGVIDKHSN</sequence>
<name>A0ABR3YEF4_9EURO</name>
<dbReference type="Pfam" id="PF00702">
    <property type="entry name" value="Hydrolase"/>
    <property type="match status" value="1"/>
</dbReference>
<proteinExistence type="inferred from homology"/>
<accession>A0ABR3YEF4</accession>
<dbReference type="SUPFAM" id="SSF56784">
    <property type="entry name" value="HAD-like"/>
    <property type="match status" value="1"/>
</dbReference>
<keyword evidence="2" id="KW-0378">Hydrolase</keyword>
<dbReference type="InterPro" id="IPR023198">
    <property type="entry name" value="PGP-like_dom2"/>
</dbReference>
<dbReference type="NCBIfam" id="TIGR01493">
    <property type="entry name" value="HAD-SF-IA-v2"/>
    <property type="match status" value="1"/>
</dbReference>
<gene>
    <name evidence="3" type="ORF">Plec18167_000112</name>
</gene>
<protein>
    <recommendedName>
        <fullName evidence="5">Haloacid dehalogenase, type II</fullName>
    </recommendedName>
</protein>
<comment type="similarity">
    <text evidence="1">Belongs to the HAD-like hydrolase superfamily. S-2-haloalkanoic acid dehalogenase family.</text>
</comment>
<dbReference type="SFLD" id="SFLDS00003">
    <property type="entry name" value="Haloacid_Dehalogenase"/>
    <property type="match status" value="1"/>
</dbReference>
<dbReference type="Gene3D" id="3.40.50.1000">
    <property type="entry name" value="HAD superfamily/HAD-like"/>
    <property type="match status" value="1"/>
</dbReference>
<reference evidence="3 4" key="1">
    <citation type="journal article" date="2024" name="IMA Fungus">
        <title>IMA Genome - F19 : A genome assembly and annotation guide to empower mycologists, including annotated draft genome sequences of Ceratocystis pirilliformis, Diaporthe australafricana, Fusarium ophioides, Paecilomyces lecythidis, and Sporothrix stenoceras.</title>
        <authorList>
            <person name="Aylward J."/>
            <person name="Wilson A.M."/>
            <person name="Visagie C.M."/>
            <person name="Spraker J."/>
            <person name="Barnes I."/>
            <person name="Buitendag C."/>
            <person name="Ceriani C."/>
            <person name="Del Mar Angel L."/>
            <person name="du Plessis D."/>
            <person name="Fuchs T."/>
            <person name="Gasser K."/>
            <person name="Kramer D."/>
            <person name="Li W."/>
            <person name="Munsamy K."/>
            <person name="Piso A."/>
            <person name="Price J.L."/>
            <person name="Sonnekus B."/>
            <person name="Thomas C."/>
            <person name="van der Nest A."/>
            <person name="van Dijk A."/>
            <person name="van Heerden A."/>
            <person name="van Vuuren N."/>
            <person name="Yilmaz N."/>
            <person name="Duong T.A."/>
            <person name="van der Merwe N.A."/>
            <person name="Wingfield M.J."/>
            <person name="Wingfield B.D."/>
        </authorList>
    </citation>
    <scope>NUCLEOTIDE SEQUENCE [LARGE SCALE GENOMIC DNA]</scope>
    <source>
        <strain evidence="3 4">CMW 18167</strain>
    </source>
</reference>
<dbReference type="InterPro" id="IPR051540">
    <property type="entry name" value="S-2-haloacid_dehalogenase"/>
</dbReference>
<dbReference type="InterPro" id="IPR036412">
    <property type="entry name" value="HAD-like_sf"/>
</dbReference>
<dbReference type="PANTHER" id="PTHR43316:SF3">
    <property type="entry name" value="HALOACID DEHALOGENASE, TYPE II (AFU_ORTHOLOGUE AFUA_2G07750)-RELATED"/>
    <property type="match status" value="1"/>
</dbReference>
<evidence type="ECO:0000313" key="3">
    <source>
        <dbReference type="EMBL" id="KAL1886183.1"/>
    </source>
</evidence>
<evidence type="ECO:0000313" key="4">
    <source>
        <dbReference type="Proteomes" id="UP001583193"/>
    </source>
</evidence>
<dbReference type="PANTHER" id="PTHR43316">
    <property type="entry name" value="HYDROLASE, HALOACID DELAHOGENASE-RELATED"/>
    <property type="match status" value="1"/>
</dbReference>
<comment type="caution">
    <text evidence="3">The sequence shown here is derived from an EMBL/GenBank/DDBJ whole genome shotgun (WGS) entry which is preliminary data.</text>
</comment>
<evidence type="ECO:0000256" key="2">
    <source>
        <dbReference type="ARBA" id="ARBA00022801"/>
    </source>
</evidence>
<dbReference type="InterPro" id="IPR006439">
    <property type="entry name" value="HAD-SF_hydro_IA"/>
</dbReference>
<dbReference type="InterPro" id="IPR023214">
    <property type="entry name" value="HAD_sf"/>
</dbReference>
<dbReference type="InterPro" id="IPR006328">
    <property type="entry name" value="2-HAD"/>
</dbReference>
<evidence type="ECO:0000256" key="1">
    <source>
        <dbReference type="ARBA" id="ARBA00008106"/>
    </source>
</evidence>
<dbReference type="EMBL" id="JAVDPF010000001">
    <property type="protein sequence ID" value="KAL1886183.1"/>
    <property type="molecule type" value="Genomic_DNA"/>
</dbReference>
<dbReference type="NCBIfam" id="TIGR01428">
    <property type="entry name" value="HAD_type_II"/>
    <property type="match status" value="1"/>
</dbReference>
<dbReference type="Proteomes" id="UP001583193">
    <property type="component" value="Unassembled WGS sequence"/>
</dbReference>
<dbReference type="CDD" id="cd02588">
    <property type="entry name" value="HAD_L2-DEX"/>
    <property type="match status" value="1"/>
</dbReference>